<dbReference type="OrthoDB" id="9804380at2"/>
<dbReference type="Gene3D" id="3.40.50.300">
    <property type="entry name" value="P-loop containing nucleotide triphosphate hydrolases"/>
    <property type="match status" value="2"/>
</dbReference>
<proteinExistence type="predicted"/>
<dbReference type="GO" id="GO:0005524">
    <property type="term" value="F:ATP binding"/>
    <property type="evidence" value="ECO:0007669"/>
    <property type="project" value="UniProtKB-KW"/>
</dbReference>
<dbReference type="SUPFAM" id="SSF52540">
    <property type="entry name" value="P-loop containing nucleoside triphosphate hydrolases"/>
    <property type="match status" value="1"/>
</dbReference>
<keyword evidence="2" id="KW-1185">Reference proteome</keyword>
<gene>
    <name evidence="1" type="ORF">FM114_02920</name>
</gene>
<evidence type="ECO:0000313" key="2">
    <source>
        <dbReference type="Proteomes" id="UP000188342"/>
    </source>
</evidence>
<dbReference type="AlphaFoldDB" id="A0A1R4IPS1"/>
<reference evidence="1 2" key="1">
    <citation type="submission" date="2017-02" db="EMBL/GenBank/DDBJ databases">
        <authorList>
            <person name="Peterson S.W."/>
        </authorList>
    </citation>
    <scope>NUCLEOTIDE SEQUENCE [LARGE SCALE GENOMIC DNA]</scope>
    <source>
        <strain evidence="1 2">LSP_Lj1</strain>
    </source>
</reference>
<keyword evidence="1" id="KW-0547">Nucleotide-binding</keyword>
<sequence length="501" mass="54978">MTARTGRDVAHLLADFGHDLPTPPPAPVRGREGRLFHHAPARGPFRPGRGWTPSGAPVAAWRMTSDQAGVWWPFIATPGLPPTGAQMGIDQLSGGSFYADPLGWVLDDQIPVTNPNVMVFGKPGRGKSSTTKAFLLRMMDFGYRALILGDPKDEYEALCHALGVEPFAIGRGLATRINPLDLGPLADGWQSLGRAEAQRRSALVFSRWLTLVRGLVGSQKVGEQRVPFGPSDEVVVKTVLAHLSGYRDAATRLTEPTIPQLWRALDEPTDELIAACRYRDRRHFLDETRLLRDALGQLVSGAMAGLFDDHTSIHVDWRAPIQSLSLSRLEPFGDEAVGIALTCLNSWGRAMREVADPGDLRIVVRDEAWKQLRLGPDAVKSFDADLRFSRRDGDIQWAVMHKPSDLLSAGDHGSQATTIAKDLLHLADIKILHGQDRAVATELEHLLGLGPIAQDVITTWAMQGKGRALWQVADQLYKVQTYLHPLEERLTFTNDAIATAG</sequence>
<accession>A0A1R4IPS1</accession>
<dbReference type="InterPro" id="IPR027417">
    <property type="entry name" value="P-loop_NTPase"/>
</dbReference>
<name>A0A1R4IPS1_9ACTN</name>
<dbReference type="Proteomes" id="UP000188342">
    <property type="component" value="Unassembled WGS sequence"/>
</dbReference>
<evidence type="ECO:0000313" key="1">
    <source>
        <dbReference type="EMBL" id="SJN21654.1"/>
    </source>
</evidence>
<protein>
    <submittedName>
        <fullName evidence="1">Putative ATP-binding protein</fullName>
    </submittedName>
</protein>
<dbReference type="RefSeq" id="WP_094763701.1">
    <property type="nucleotide sequence ID" value="NZ_FUKQ01000011.1"/>
</dbReference>
<dbReference type="STRING" id="1255658.FM114_02920"/>
<organism evidence="1 2">
    <name type="scientific">Luteococcus japonicus LSP_Lj1</name>
    <dbReference type="NCBI Taxonomy" id="1255658"/>
    <lineage>
        <taxon>Bacteria</taxon>
        <taxon>Bacillati</taxon>
        <taxon>Actinomycetota</taxon>
        <taxon>Actinomycetes</taxon>
        <taxon>Propionibacteriales</taxon>
        <taxon>Propionibacteriaceae</taxon>
        <taxon>Luteococcus</taxon>
    </lineage>
</organism>
<dbReference type="EMBL" id="FUKQ01000011">
    <property type="protein sequence ID" value="SJN21654.1"/>
    <property type="molecule type" value="Genomic_DNA"/>
</dbReference>
<keyword evidence="1" id="KW-0067">ATP-binding</keyword>